<dbReference type="RefSeq" id="WP_145932816.1">
    <property type="nucleotide sequence ID" value="NZ_BNAV01000006.1"/>
</dbReference>
<feature type="binding site" evidence="1">
    <location>
        <position position="279"/>
    </location>
    <ligand>
        <name>Zn(2+)</name>
        <dbReference type="ChEBI" id="CHEBI:29105"/>
    </ligand>
</feature>
<dbReference type="PRINTS" id="PR01955">
    <property type="entry name" value="LANCFRANKIA"/>
</dbReference>
<dbReference type="Pfam" id="PF05147">
    <property type="entry name" value="LANC_like"/>
    <property type="match status" value="1"/>
</dbReference>
<evidence type="ECO:0008006" key="4">
    <source>
        <dbReference type="Google" id="ProtNLM"/>
    </source>
</evidence>
<reference evidence="2" key="2">
    <citation type="submission" date="2020-09" db="EMBL/GenBank/DDBJ databases">
        <authorList>
            <person name="Sun Q."/>
            <person name="Zhou Y."/>
        </authorList>
    </citation>
    <scope>NUCLEOTIDE SEQUENCE</scope>
    <source>
        <strain evidence="2">CGMCC 4.7679</strain>
    </source>
</reference>
<sequence>MSTEGATAGGTWLPVGATREWPGALGLYRSLVAEALGHAEELLGRPEDSRRLGEVALSGGLAGIAVLADTVTAAPMGADGGRAAEVREASIVALWRFLERSPEYHVSLLTGHSGLLWTLADCAPRTVPGVTAAASRMAASMEPDAPSHFDLVFGTTGVLVLGRLLARTCGDPSLAEAAASWLAANQDAPGTWRTPRSGYRRRPPHVAGEFYHDWGVAHGIPGAAACLARFEAERRRFRAAAGHLARSRAALPAPAPGRPRFPTFTGERGVQYGTNQAWCYGDCGAASALALAAVSAGLASGEWPGIAARALERGLAEEPRMEPGICHGVAGLLLLACRLYNTTRQQRFADLARALLGVVRPGGPELGAGFLRGAAGVALTLHAALSDSEPRWDMVLCLS</sequence>
<name>A0A8H9IVM3_9PSEU</name>
<dbReference type="InterPro" id="IPR007822">
    <property type="entry name" value="LANC-like"/>
</dbReference>
<dbReference type="GO" id="GO:0031179">
    <property type="term" value="P:peptide modification"/>
    <property type="evidence" value="ECO:0007669"/>
    <property type="project" value="InterPro"/>
</dbReference>
<dbReference type="PRINTS" id="PR01950">
    <property type="entry name" value="LANCSUPER"/>
</dbReference>
<keyword evidence="3" id="KW-1185">Reference proteome</keyword>
<organism evidence="2 3">
    <name type="scientific">Amycolatopsis bartoniae</name>
    <dbReference type="NCBI Taxonomy" id="941986"/>
    <lineage>
        <taxon>Bacteria</taxon>
        <taxon>Bacillati</taxon>
        <taxon>Actinomycetota</taxon>
        <taxon>Actinomycetes</taxon>
        <taxon>Pseudonocardiales</taxon>
        <taxon>Pseudonocardiaceae</taxon>
        <taxon>Amycolatopsis</taxon>
    </lineage>
</organism>
<keyword evidence="1" id="KW-0862">Zinc</keyword>
<dbReference type="EMBL" id="BNAV01000006">
    <property type="protein sequence ID" value="GHF66542.1"/>
    <property type="molecule type" value="Genomic_DNA"/>
</dbReference>
<dbReference type="Proteomes" id="UP000658656">
    <property type="component" value="Unassembled WGS sequence"/>
</dbReference>
<protein>
    <recommendedName>
        <fullName evidence="4">Lanthionine synthetase</fullName>
    </recommendedName>
</protein>
<feature type="binding site" evidence="1">
    <location>
        <position position="326"/>
    </location>
    <ligand>
        <name>Zn(2+)</name>
        <dbReference type="ChEBI" id="CHEBI:29105"/>
    </ligand>
</feature>
<dbReference type="AlphaFoldDB" id="A0A8H9IVM3"/>
<proteinExistence type="predicted"/>
<dbReference type="SMART" id="SM01260">
    <property type="entry name" value="LANC_like"/>
    <property type="match status" value="1"/>
</dbReference>
<dbReference type="Gene3D" id="1.50.10.20">
    <property type="match status" value="1"/>
</dbReference>
<accession>A0A8H9IVM3</accession>
<evidence type="ECO:0000313" key="2">
    <source>
        <dbReference type="EMBL" id="GHF66542.1"/>
    </source>
</evidence>
<evidence type="ECO:0000313" key="3">
    <source>
        <dbReference type="Proteomes" id="UP000658656"/>
    </source>
</evidence>
<dbReference type="SUPFAM" id="SSF158745">
    <property type="entry name" value="LanC-like"/>
    <property type="match status" value="1"/>
</dbReference>
<dbReference type="OrthoDB" id="1882482at2"/>
<comment type="caution">
    <text evidence="2">The sequence shown here is derived from an EMBL/GenBank/DDBJ whole genome shotgun (WGS) entry which is preliminary data.</text>
</comment>
<keyword evidence="1" id="KW-0479">Metal-binding</keyword>
<gene>
    <name evidence="2" type="ORF">GCM10017566_45430</name>
</gene>
<feature type="binding site" evidence="1">
    <location>
        <position position="327"/>
    </location>
    <ligand>
        <name>Zn(2+)</name>
        <dbReference type="ChEBI" id="CHEBI:29105"/>
    </ligand>
</feature>
<evidence type="ECO:0000256" key="1">
    <source>
        <dbReference type="PIRSR" id="PIRSR607822-1"/>
    </source>
</evidence>
<dbReference type="GO" id="GO:0046872">
    <property type="term" value="F:metal ion binding"/>
    <property type="evidence" value="ECO:0007669"/>
    <property type="project" value="UniProtKB-KW"/>
</dbReference>
<reference evidence="2" key="1">
    <citation type="journal article" date="2014" name="Int. J. Syst. Evol. Microbiol.">
        <title>Complete genome sequence of Corynebacterium casei LMG S-19264T (=DSM 44701T), isolated from a smear-ripened cheese.</title>
        <authorList>
            <consortium name="US DOE Joint Genome Institute (JGI-PGF)"/>
            <person name="Walter F."/>
            <person name="Albersmeier A."/>
            <person name="Kalinowski J."/>
            <person name="Ruckert C."/>
        </authorList>
    </citation>
    <scope>NUCLEOTIDE SEQUENCE</scope>
    <source>
        <strain evidence="2">CGMCC 4.7679</strain>
    </source>
</reference>